<dbReference type="GeneID" id="8238121"/>
<dbReference type="InterPro" id="IPR001478">
    <property type="entry name" value="PDZ"/>
</dbReference>
<dbReference type="SUPFAM" id="SSF50156">
    <property type="entry name" value="PDZ domain-like"/>
    <property type="match status" value="1"/>
</dbReference>
<feature type="coiled-coil region" evidence="1">
    <location>
        <begin position="122"/>
        <end position="182"/>
    </location>
</feature>
<organism>
    <name type="scientific">Pediculus humanus subsp. corporis</name>
    <name type="common">Body louse</name>
    <dbReference type="NCBI Taxonomy" id="121224"/>
    <lineage>
        <taxon>Eukaryota</taxon>
        <taxon>Metazoa</taxon>
        <taxon>Ecdysozoa</taxon>
        <taxon>Arthropoda</taxon>
        <taxon>Hexapoda</taxon>
        <taxon>Insecta</taxon>
        <taxon>Pterygota</taxon>
        <taxon>Neoptera</taxon>
        <taxon>Paraneoptera</taxon>
        <taxon>Psocodea</taxon>
        <taxon>Troctomorpha</taxon>
        <taxon>Phthiraptera</taxon>
        <taxon>Anoplura</taxon>
        <taxon>Pediculidae</taxon>
        <taxon>Pediculus</taxon>
    </lineage>
</organism>
<sequence>MYHVRRLLRSQTMLSVVLLIIINTRSRHDKTALPQNGNNSISATTTTTTTPIPPPGQLLEPRMAQLETLEAKMASIEVSLSTAQRRKNLKKNGNGVTNNGNKQNLFADNSQNIFASIRSNTLIDTCRELEILKNALKDKENTIQNLQGQINFCGRLASIQPLDSSERRIAELRLQTLKQEEETRKASIKKINLMLEHMDADEGNIDNRIKQAELEFELGREELTLLGVREEIRSLMVRLDTKTATTLYSSINSSGRYTLHCIQLDYDPKSPRFGAGNIEDKVGLFILWGAENSGLHKGDRILEINGKITLSTSKDEMNRLLTVCPNKAEMVVLRIWTPPSTEDYLRRENLRLTHRISYLEDQVSELIQNREKLISLKISKSEEKQAEVFQKGSHIALLSSELSVNSPKSNSFECSNHSIKVSGEGGVNVKSNKQVPLIIEKCNSSSIRHTSRNSGFKNHESENFQQCTLNGKENIKALAKRYEKEELSSFFSKSKWVKTKDNSDNSPVKPTNNVSELKSVSSNYENSCSLSDLEWPKRKPAHHHSRMLDYSSETGCLKYKSFRDKKIETDEESSYLKISEPENGRIKPTPPKKPIRLSINRATSLQNFEKGYSVQNVVRKIRRSHKGEAPPPPIPHEDKVQNHNTNEDVVRTKLINGCNVKEDTSRTYYESNQPNFFPTSNYPSSKNKMEEKW</sequence>
<name>E0VCZ2_PEDHC</name>
<dbReference type="HOGENOM" id="CLU_017103_1_0_1"/>
<dbReference type="eggNOG" id="KOG3528">
    <property type="taxonomic scope" value="Eukaryota"/>
</dbReference>
<dbReference type="EMBL" id="DS235068">
    <property type="protein sequence ID" value="EEB11248.1"/>
    <property type="molecule type" value="Genomic_DNA"/>
</dbReference>
<dbReference type="FunCoup" id="E0VCZ2">
    <property type="interactions" value="13"/>
</dbReference>
<feature type="region of interest" description="Disordered" evidence="2">
    <location>
        <begin position="669"/>
        <end position="693"/>
    </location>
</feature>
<dbReference type="VEuPathDB" id="VectorBase:PHUM102450"/>
<feature type="compositionally biased region" description="Polar residues" evidence="2">
    <location>
        <begin position="504"/>
        <end position="518"/>
    </location>
</feature>
<feature type="signal peptide" evidence="3">
    <location>
        <begin position="1"/>
        <end position="26"/>
    </location>
</feature>
<reference evidence="5" key="1">
    <citation type="submission" date="2007-04" db="EMBL/GenBank/DDBJ databases">
        <title>Annotation of Pediculus humanus corporis strain USDA.</title>
        <authorList>
            <person name="Kirkness E."/>
            <person name="Hannick L."/>
            <person name="Hass B."/>
            <person name="Bruggner R."/>
            <person name="Lawson D."/>
            <person name="Bidwell S."/>
            <person name="Joardar V."/>
            <person name="Caler E."/>
            <person name="Walenz B."/>
            <person name="Inman J."/>
            <person name="Schobel S."/>
            <person name="Galinsky K."/>
            <person name="Amedeo P."/>
            <person name="Strausberg R."/>
        </authorList>
    </citation>
    <scope>NUCLEOTIDE SEQUENCE</scope>
    <source>
        <strain evidence="5">USDA</strain>
    </source>
</reference>
<keyword evidence="3" id="KW-0732">Signal</keyword>
<dbReference type="RefSeq" id="XP_002423986.1">
    <property type="nucleotide sequence ID" value="XM_002423941.1"/>
</dbReference>
<dbReference type="CTD" id="8238121"/>
<dbReference type="EnsemblMetazoa" id="PHUM102450-RA">
    <property type="protein sequence ID" value="PHUM102450-PA"/>
    <property type="gene ID" value="PHUM102450"/>
</dbReference>
<evidence type="ECO:0000256" key="1">
    <source>
        <dbReference type="SAM" id="Coils"/>
    </source>
</evidence>
<dbReference type="OrthoDB" id="449487at2759"/>
<feature type="compositionally biased region" description="Polar residues" evidence="2">
    <location>
        <begin position="669"/>
        <end position="686"/>
    </location>
</feature>
<feature type="region of interest" description="Disordered" evidence="2">
    <location>
        <begin position="498"/>
        <end position="518"/>
    </location>
</feature>
<dbReference type="CDD" id="cd00136">
    <property type="entry name" value="PDZ_canonical"/>
    <property type="match status" value="1"/>
</dbReference>
<evidence type="ECO:0000256" key="3">
    <source>
        <dbReference type="SAM" id="SignalP"/>
    </source>
</evidence>
<evidence type="ECO:0000313" key="5">
    <source>
        <dbReference type="EMBL" id="EEB11248.1"/>
    </source>
</evidence>
<dbReference type="STRING" id="121224.E0VCZ2"/>
<dbReference type="Gene3D" id="2.30.42.10">
    <property type="match status" value="1"/>
</dbReference>
<evidence type="ECO:0000313" key="7">
    <source>
        <dbReference type="Proteomes" id="UP000009046"/>
    </source>
</evidence>
<feature type="compositionally biased region" description="Polar residues" evidence="2">
    <location>
        <begin position="33"/>
        <end position="43"/>
    </location>
</feature>
<reference evidence="5" key="2">
    <citation type="submission" date="2007-04" db="EMBL/GenBank/DDBJ databases">
        <title>The genome of the human body louse.</title>
        <authorList>
            <consortium name="The Human Body Louse Genome Consortium"/>
            <person name="Kirkness E."/>
            <person name="Walenz B."/>
            <person name="Hass B."/>
            <person name="Bruggner R."/>
            <person name="Strausberg R."/>
        </authorList>
    </citation>
    <scope>NUCLEOTIDE SEQUENCE</scope>
    <source>
        <strain evidence="5">USDA</strain>
    </source>
</reference>
<dbReference type="Proteomes" id="UP000009046">
    <property type="component" value="Unassembled WGS sequence"/>
</dbReference>
<dbReference type="EMBL" id="AAZO01001222">
    <property type="status" value="NOT_ANNOTATED_CDS"/>
    <property type="molecule type" value="Genomic_DNA"/>
</dbReference>
<evidence type="ECO:0000259" key="4">
    <source>
        <dbReference type="PROSITE" id="PS50106"/>
    </source>
</evidence>
<accession>E0VCZ2</accession>
<feature type="chain" id="PRO_5014570051" description="PDZ domain-containing protein" evidence="3">
    <location>
        <begin position="27"/>
        <end position="693"/>
    </location>
</feature>
<proteinExistence type="predicted"/>
<feature type="region of interest" description="Disordered" evidence="2">
    <location>
        <begin position="30"/>
        <end position="55"/>
    </location>
</feature>
<evidence type="ECO:0000256" key="2">
    <source>
        <dbReference type="SAM" id="MobiDB-lite"/>
    </source>
</evidence>
<dbReference type="OMA" id="MKRVHHN"/>
<gene>
    <name evidence="6" type="primary">8238121</name>
    <name evidence="5" type="ORF">Phum_PHUM102450</name>
</gene>
<feature type="domain" description="PDZ" evidence="4">
    <location>
        <begin position="290"/>
        <end position="336"/>
    </location>
</feature>
<evidence type="ECO:0000313" key="6">
    <source>
        <dbReference type="EnsemblMetazoa" id="PHUM102450-PA"/>
    </source>
</evidence>
<dbReference type="InParanoid" id="E0VCZ2"/>
<dbReference type="InterPro" id="IPR036034">
    <property type="entry name" value="PDZ_sf"/>
</dbReference>
<dbReference type="AlphaFoldDB" id="E0VCZ2"/>
<dbReference type="PROSITE" id="PS50106">
    <property type="entry name" value="PDZ"/>
    <property type="match status" value="1"/>
</dbReference>
<dbReference type="KEGG" id="phu:Phum_PHUM102450"/>
<keyword evidence="7" id="KW-1185">Reference proteome</keyword>
<protein>
    <recommendedName>
        <fullName evidence="4">PDZ domain-containing protein</fullName>
    </recommendedName>
</protein>
<keyword evidence="1" id="KW-0175">Coiled coil</keyword>
<reference evidence="6" key="3">
    <citation type="submission" date="2021-02" db="UniProtKB">
        <authorList>
            <consortium name="EnsemblMetazoa"/>
        </authorList>
    </citation>
    <scope>IDENTIFICATION</scope>
    <source>
        <strain evidence="6">USDA</strain>
    </source>
</reference>